<keyword evidence="16" id="KW-1185">Reference proteome</keyword>
<feature type="domain" description="HAMP" evidence="14">
    <location>
        <begin position="232"/>
        <end position="284"/>
    </location>
</feature>
<accession>A0A7W9LP60</accession>
<dbReference type="PRINTS" id="PR00344">
    <property type="entry name" value="BCTRLSENSOR"/>
</dbReference>
<dbReference type="CDD" id="cd06225">
    <property type="entry name" value="HAMP"/>
    <property type="match status" value="1"/>
</dbReference>
<gene>
    <name evidence="15" type="ORF">HD601_005524</name>
</gene>
<keyword evidence="9" id="KW-0902">Two-component regulatory system</keyword>
<evidence type="ECO:0000256" key="5">
    <source>
        <dbReference type="ARBA" id="ARBA00022679"/>
    </source>
</evidence>
<evidence type="ECO:0000259" key="14">
    <source>
        <dbReference type="PROSITE" id="PS50885"/>
    </source>
</evidence>
<dbReference type="Pfam" id="PF00512">
    <property type="entry name" value="HisKA"/>
    <property type="match status" value="1"/>
</dbReference>
<feature type="region of interest" description="Disordered" evidence="11">
    <location>
        <begin position="484"/>
        <end position="510"/>
    </location>
</feature>
<evidence type="ECO:0000256" key="4">
    <source>
        <dbReference type="ARBA" id="ARBA00022553"/>
    </source>
</evidence>
<keyword evidence="6 12" id="KW-0812">Transmembrane</keyword>
<comment type="catalytic activity">
    <reaction evidence="1">
        <text>ATP + protein L-histidine = ADP + protein N-phospho-L-histidine.</text>
        <dbReference type="EC" id="2.7.13.3"/>
    </reaction>
</comment>
<dbReference type="GO" id="GO:0005886">
    <property type="term" value="C:plasma membrane"/>
    <property type="evidence" value="ECO:0007669"/>
    <property type="project" value="UniProtKB-SubCell"/>
</dbReference>
<evidence type="ECO:0000256" key="12">
    <source>
        <dbReference type="SAM" id="Phobius"/>
    </source>
</evidence>
<dbReference type="SMART" id="SM00388">
    <property type="entry name" value="HisKA"/>
    <property type="match status" value="1"/>
</dbReference>
<dbReference type="SUPFAM" id="SSF47384">
    <property type="entry name" value="Homodimeric domain of signal transducing histidine kinase"/>
    <property type="match status" value="1"/>
</dbReference>
<proteinExistence type="predicted"/>
<evidence type="ECO:0000256" key="7">
    <source>
        <dbReference type="ARBA" id="ARBA00022777"/>
    </source>
</evidence>
<keyword evidence="5 15" id="KW-0808">Transferase</keyword>
<dbReference type="Gene3D" id="3.30.565.10">
    <property type="entry name" value="Histidine kinase-like ATPase, C-terminal domain"/>
    <property type="match status" value="1"/>
</dbReference>
<organism evidence="15 16">
    <name type="scientific">Jiangella mangrovi</name>
    <dbReference type="NCBI Taxonomy" id="1524084"/>
    <lineage>
        <taxon>Bacteria</taxon>
        <taxon>Bacillati</taxon>
        <taxon>Actinomycetota</taxon>
        <taxon>Actinomycetes</taxon>
        <taxon>Jiangellales</taxon>
        <taxon>Jiangellaceae</taxon>
        <taxon>Jiangella</taxon>
    </lineage>
</organism>
<evidence type="ECO:0000256" key="9">
    <source>
        <dbReference type="ARBA" id="ARBA00023012"/>
    </source>
</evidence>
<dbReference type="InterPro" id="IPR050428">
    <property type="entry name" value="TCS_sensor_his_kinase"/>
</dbReference>
<dbReference type="InterPro" id="IPR005467">
    <property type="entry name" value="His_kinase_dom"/>
</dbReference>
<dbReference type="Gene3D" id="6.10.340.10">
    <property type="match status" value="1"/>
</dbReference>
<dbReference type="PANTHER" id="PTHR45436:SF5">
    <property type="entry name" value="SENSOR HISTIDINE KINASE TRCS"/>
    <property type="match status" value="1"/>
</dbReference>
<dbReference type="RefSeq" id="WP_221441356.1">
    <property type="nucleotide sequence ID" value="NZ_JACHMM010000001.1"/>
</dbReference>
<evidence type="ECO:0000256" key="2">
    <source>
        <dbReference type="ARBA" id="ARBA00004236"/>
    </source>
</evidence>
<dbReference type="PANTHER" id="PTHR45436">
    <property type="entry name" value="SENSOR HISTIDINE KINASE YKOH"/>
    <property type="match status" value="1"/>
</dbReference>
<feature type="compositionally biased region" description="Pro residues" evidence="11">
    <location>
        <begin position="15"/>
        <end position="24"/>
    </location>
</feature>
<sequence length="510" mass="52778">MTSDAARRTWSPSNIVPPLPPPPEALVTGNPGAGPPPPPPPAGPPSSGGFASRLSLRTRVGALAALGVGLAVTLTALAAYLTVSSQLRSSVDANLLDRATQAVETPFGDPAQLVNQPAEAILAADLRIALLRQDGQPFSADQRSTPPMGSAELAVARGAEPESVRTLSLDGERYRVVAVPAGNDPRGFEYALVLAQPTAQTDQVLDRLRLVSFIAGGVGIILATWAGLSIARAGLRPVRQLTQAAEHVAATGQLEPIEVTGSDEIARLAHAFNAMLAALQEARLRQSRLVADAGHELRTPLTSMRTNLDLLAQSDAGGGSGGGLAASDRAQLIADTRAQAVELSTLVGDLVELSREDPPAASREQLDLADVVRDALSRVRRRAPGVAFSADLDSWFVQGDATQLGRAATNLLDNAAKFSPPHGTVTVTLHDGALDVCDEGPGIDDVDLPRVFDRFYRSSEARGLPGSGLGLAIVKAAAERHGGSVEAGRAPSGGARLTMRVPGSSSAALD</sequence>
<dbReference type="SMART" id="SM00387">
    <property type="entry name" value="HATPase_c"/>
    <property type="match status" value="1"/>
</dbReference>
<reference evidence="15 16" key="1">
    <citation type="submission" date="2020-08" db="EMBL/GenBank/DDBJ databases">
        <title>Sequencing the genomes of 1000 actinobacteria strains.</title>
        <authorList>
            <person name="Klenk H.-P."/>
        </authorList>
    </citation>
    <scope>NUCLEOTIDE SEQUENCE [LARGE SCALE GENOMIC DNA]</scope>
    <source>
        <strain evidence="15 16">DSM 102122</strain>
    </source>
</reference>
<dbReference type="Pfam" id="PF00672">
    <property type="entry name" value="HAMP"/>
    <property type="match status" value="1"/>
</dbReference>
<evidence type="ECO:0000259" key="13">
    <source>
        <dbReference type="PROSITE" id="PS50109"/>
    </source>
</evidence>
<keyword evidence="8 12" id="KW-1133">Transmembrane helix</keyword>
<dbReference type="InterPro" id="IPR003661">
    <property type="entry name" value="HisK_dim/P_dom"/>
</dbReference>
<dbReference type="CDD" id="cd00082">
    <property type="entry name" value="HisKA"/>
    <property type="match status" value="1"/>
</dbReference>
<dbReference type="SMART" id="SM00304">
    <property type="entry name" value="HAMP"/>
    <property type="match status" value="1"/>
</dbReference>
<feature type="compositionally biased region" description="Pro residues" evidence="11">
    <location>
        <begin position="33"/>
        <end position="44"/>
    </location>
</feature>
<feature type="region of interest" description="Disordered" evidence="11">
    <location>
        <begin position="1"/>
        <end position="50"/>
    </location>
</feature>
<feature type="domain" description="Histidine kinase" evidence="13">
    <location>
        <begin position="292"/>
        <end position="505"/>
    </location>
</feature>
<dbReference type="InterPro" id="IPR003660">
    <property type="entry name" value="HAMP_dom"/>
</dbReference>
<dbReference type="InterPro" id="IPR036890">
    <property type="entry name" value="HATPase_C_sf"/>
</dbReference>
<evidence type="ECO:0000256" key="10">
    <source>
        <dbReference type="ARBA" id="ARBA00023136"/>
    </source>
</evidence>
<dbReference type="EMBL" id="JACHMM010000001">
    <property type="protein sequence ID" value="MBB5790949.1"/>
    <property type="molecule type" value="Genomic_DNA"/>
</dbReference>
<dbReference type="SUPFAM" id="SSF158472">
    <property type="entry name" value="HAMP domain-like"/>
    <property type="match status" value="1"/>
</dbReference>
<evidence type="ECO:0000313" key="15">
    <source>
        <dbReference type="EMBL" id="MBB5790949.1"/>
    </source>
</evidence>
<evidence type="ECO:0000256" key="11">
    <source>
        <dbReference type="SAM" id="MobiDB-lite"/>
    </source>
</evidence>
<evidence type="ECO:0000256" key="6">
    <source>
        <dbReference type="ARBA" id="ARBA00022692"/>
    </source>
</evidence>
<comment type="caution">
    <text evidence="15">The sequence shown here is derived from an EMBL/GenBank/DDBJ whole genome shotgun (WGS) entry which is preliminary data.</text>
</comment>
<dbReference type="EC" id="2.7.13.3" evidence="3"/>
<evidence type="ECO:0000256" key="8">
    <source>
        <dbReference type="ARBA" id="ARBA00022989"/>
    </source>
</evidence>
<dbReference type="Proteomes" id="UP000542813">
    <property type="component" value="Unassembled WGS sequence"/>
</dbReference>
<dbReference type="PROSITE" id="PS50885">
    <property type="entry name" value="HAMP"/>
    <property type="match status" value="1"/>
</dbReference>
<keyword evidence="4" id="KW-0597">Phosphoprotein</keyword>
<dbReference type="Pfam" id="PF02518">
    <property type="entry name" value="HATPase_c"/>
    <property type="match status" value="1"/>
</dbReference>
<protein>
    <recommendedName>
        <fullName evidence="3">histidine kinase</fullName>
        <ecNumber evidence="3">2.7.13.3</ecNumber>
    </recommendedName>
</protein>
<name>A0A7W9LP60_9ACTN</name>
<dbReference type="PROSITE" id="PS50109">
    <property type="entry name" value="HIS_KIN"/>
    <property type="match status" value="1"/>
</dbReference>
<keyword evidence="10 12" id="KW-0472">Membrane</keyword>
<dbReference type="InterPro" id="IPR004358">
    <property type="entry name" value="Sig_transdc_His_kin-like_C"/>
</dbReference>
<evidence type="ECO:0000256" key="3">
    <source>
        <dbReference type="ARBA" id="ARBA00012438"/>
    </source>
</evidence>
<keyword evidence="7 15" id="KW-0418">Kinase</keyword>
<dbReference type="Gene3D" id="1.10.287.130">
    <property type="match status" value="1"/>
</dbReference>
<dbReference type="SUPFAM" id="SSF55874">
    <property type="entry name" value="ATPase domain of HSP90 chaperone/DNA topoisomerase II/histidine kinase"/>
    <property type="match status" value="1"/>
</dbReference>
<evidence type="ECO:0000256" key="1">
    <source>
        <dbReference type="ARBA" id="ARBA00000085"/>
    </source>
</evidence>
<dbReference type="CDD" id="cd00075">
    <property type="entry name" value="HATPase"/>
    <property type="match status" value="1"/>
</dbReference>
<dbReference type="InterPro" id="IPR003594">
    <property type="entry name" value="HATPase_dom"/>
</dbReference>
<dbReference type="InterPro" id="IPR036097">
    <property type="entry name" value="HisK_dim/P_sf"/>
</dbReference>
<dbReference type="GO" id="GO:0000155">
    <property type="term" value="F:phosphorelay sensor kinase activity"/>
    <property type="evidence" value="ECO:0007669"/>
    <property type="project" value="InterPro"/>
</dbReference>
<dbReference type="AlphaFoldDB" id="A0A7W9LP60"/>
<comment type="subcellular location">
    <subcellularLocation>
        <location evidence="2">Cell membrane</location>
    </subcellularLocation>
</comment>
<evidence type="ECO:0000313" key="16">
    <source>
        <dbReference type="Proteomes" id="UP000542813"/>
    </source>
</evidence>
<feature type="transmembrane region" description="Helical" evidence="12">
    <location>
        <begin position="60"/>
        <end position="81"/>
    </location>
</feature>